<keyword evidence="6 7" id="KW-0472">Membrane</keyword>
<gene>
    <name evidence="10" type="ORF">E1757_13810</name>
</gene>
<feature type="domain" description="Cation efflux protein cytoplasmic" evidence="9">
    <location>
        <begin position="212"/>
        <end position="290"/>
    </location>
</feature>
<evidence type="ECO:0000256" key="5">
    <source>
        <dbReference type="ARBA" id="ARBA00022989"/>
    </source>
</evidence>
<evidence type="ECO:0000259" key="8">
    <source>
        <dbReference type="Pfam" id="PF01545"/>
    </source>
</evidence>
<dbReference type="GO" id="GO:0008324">
    <property type="term" value="F:monoatomic cation transmembrane transporter activity"/>
    <property type="evidence" value="ECO:0007669"/>
    <property type="project" value="InterPro"/>
</dbReference>
<dbReference type="InterPro" id="IPR050291">
    <property type="entry name" value="CDF_Transporter"/>
</dbReference>
<dbReference type="AlphaFoldDB" id="A0A4R5KPQ7"/>
<feature type="transmembrane region" description="Helical" evidence="7">
    <location>
        <begin position="110"/>
        <end position="130"/>
    </location>
</feature>
<sequence>MTDERFNKAGLGVWVGVVCNIALAVMEGLVGFLSGSKVLVADALHSAANAAGLSASWIRGRAAKHPLPDGHSRTKAIAAITVSILLLLLGLECGMYNLKAIYAGIDAPPAAFAFVAVIISIIVKEMIFWSKYRLGGFSRQALFSNPQERRFDACCSIAVLVGVGGAWAGHYLGNIYLYYLDPLAGLFIAAVLIRMGYVLLRDVLPHAADTALRDEDAAELLRTVQTVKGVIAVDELKAREHGHYVIIDVKISVNPRISVLEGHDVARYVKQILMKRFTHVSDVFIQVHPYDPGYPYKNNVDPEHDDHPSLLH</sequence>
<dbReference type="Proteomes" id="UP000295636">
    <property type="component" value="Unassembled WGS sequence"/>
</dbReference>
<dbReference type="InterPro" id="IPR058533">
    <property type="entry name" value="Cation_efflux_TM"/>
</dbReference>
<dbReference type="EMBL" id="SMRT01000005">
    <property type="protein sequence ID" value="TDF97671.1"/>
    <property type="molecule type" value="Genomic_DNA"/>
</dbReference>
<dbReference type="InterPro" id="IPR027470">
    <property type="entry name" value="Cation_efflux_CTD"/>
</dbReference>
<evidence type="ECO:0000256" key="1">
    <source>
        <dbReference type="ARBA" id="ARBA00004141"/>
    </source>
</evidence>
<feature type="transmembrane region" description="Helical" evidence="7">
    <location>
        <begin position="151"/>
        <end position="169"/>
    </location>
</feature>
<feature type="transmembrane region" description="Helical" evidence="7">
    <location>
        <begin position="175"/>
        <end position="193"/>
    </location>
</feature>
<evidence type="ECO:0000313" key="10">
    <source>
        <dbReference type="EMBL" id="TDF97671.1"/>
    </source>
</evidence>
<comment type="similarity">
    <text evidence="2">Belongs to the cation diffusion facilitator (CDF) transporter (TC 2.A.4) family.</text>
</comment>
<dbReference type="PANTHER" id="PTHR43840:SF15">
    <property type="entry name" value="MITOCHONDRIAL METAL TRANSPORTER 1-RELATED"/>
    <property type="match status" value="1"/>
</dbReference>
<evidence type="ECO:0000256" key="4">
    <source>
        <dbReference type="ARBA" id="ARBA00022692"/>
    </source>
</evidence>
<dbReference type="Pfam" id="PF16916">
    <property type="entry name" value="ZT_dimer"/>
    <property type="match status" value="1"/>
</dbReference>
<keyword evidence="11" id="KW-1185">Reference proteome</keyword>
<dbReference type="SUPFAM" id="SSF160240">
    <property type="entry name" value="Cation efflux protein cytoplasmic domain-like"/>
    <property type="match status" value="1"/>
</dbReference>
<evidence type="ECO:0000259" key="9">
    <source>
        <dbReference type="Pfam" id="PF16916"/>
    </source>
</evidence>
<evidence type="ECO:0000256" key="3">
    <source>
        <dbReference type="ARBA" id="ARBA00022448"/>
    </source>
</evidence>
<protein>
    <submittedName>
        <fullName evidence="10">Cation transporter</fullName>
    </submittedName>
</protein>
<comment type="subcellular location">
    <subcellularLocation>
        <location evidence="1">Membrane</location>
        <topology evidence="1">Multi-pass membrane protein</topology>
    </subcellularLocation>
</comment>
<evidence type="ECO:0000313" key="11">
    <source>
        <dbReference type="Proteomes" id="UP000295636"/>
    </source>
</evidence>
<evidence type="ECO:0000256" key="2">
    <source>
        <dbReference type="ARBA" id="ARBA00008114"/>
    </source>
</evidence>
<dbReference type="OrthoDB" id="9806522at2"/>
<keyword evidence="3" id="KW-0813">Transport</keyword>
<dbReference type="NCBIfam" id="TIGR01297">
    <property type="entry name" value="CDF"/>
    <property type="match status" value="1"/>
</dbReference>
<reference evidence="10 11" key="1">
    <citation type="submission" date="2019-03" db="EMBL/GenBank/DDBJ databases">
        <title>This is whole genome sequence of Paenibacillus sp MS74 strain.</title>
        <authorList>
            <person name="Trinh H.N."/>
        </authorList>
    </citation>
    <scope>NUCLEOTIDE SEQUENCE [LARGE SCALE GENOMIC DNA]</scope>
    <source>
        <strain evidence="10 11">MS74</strain>
    </source>
</reference>
<accession>A0A4R5KPQ7</accession>
<feature type="domain" description="Cation efflux protein transmembrane" evidence="8">
    <location>
        <begin position="13"/>
        <end position="204"/>
    </location>
</feature>
<comment type="caution">
    <text evidence="10">The sequence shown here is derived from an EMBL/GenBank/DDBJ whole genome shotgun (WGS) entry which is preliminary data.</text>
</comment>
<feature type="transmembrane region" description="Helical" evidence="7">
    <location>
        <begin position="12"/>
        <end position="33"/>
    </location>
</feature>
<evidence type="ECO:0000256" key="7">
    <source>
        <dbReference type="SAM" id="Phobius"/>
    </source>
</evidence>
<dbReference type="InterPro" id="IPR036837">
    <property type="entry name" value="Cation_efflux_CTD_sf"/>
</dbReference>
<dbReference type="Pfam" id="PF01545">
    <property type="entry name" value="Cation_efflux"/>
    <property type="match status" value="1"/>
</dbReference>
<evidence type="ECO:0000256" key="6">
    <source>
        <dbReference type="ARBA" id="ARBA00023136"/>
    </source>
</evidence>
<proteinExistence type="inferred from homology"/>
<name>A0A4R5KPQ7_9BACL</name>
<dbReference type="Gene3D" id="3.30.70.1350">
    <property type="entry name" value="Cation efflux protein, cytoplasmic domain"/>
    <property type="match status" value="1"/>
</dbReference>
<dbReference type="SUPFAM" id="SSF161111">
    <property type="entry name" value="Cation efflux protein transmembrane domain-like"/>
    <property type="match status" value="1"/>
</dbReference>
<feature type="transmembrane region" description="Helical" evidence="7">
    <location>
        <begin position="78"/>
        <end position="98"/>
    </location>
</feature>
<organism evidence="10 11">
    <name type="scientific">Paenibacillus piri</name>
    <dbReference type="NCBI Taxonomy" id="2547395"/>
    <lineage>
        <taxon>Bacteria</taxon>
        <taxon>Bacillati</taxon>
        <taxon>Bacillota</taxon>
        <taxon>Bacilli</taxon>
        <taxon>Bacillales</taxon>
        <taxon>Paenibacillaceae</taxon>
        <taxon>Paenibacillus</taxon>
    </lineage>
</organism>
<keyword evidence="4 7" id="KW-0812">Transmembrane</keyword>
<dbReference type="PANTHER" id="PTHR43840">
    <property type="entry name" value="MITOCHONDRIAL METAL TRANSPORTER 1-RELATED"/>
    <property type="match status" value="1"/>
</dbReference>
<dbReference type="Gene3D" id="1.20.1510.10">
    <property type="entry name" value="Cation efflux protein transmembrane domain"/>
    <property type="match status" value="1"/>
</dbReference>
<dbReference type="InterPro" id="IPR002524">
    <property type="entry name" value="Cation_efflux"/>
</dbReference>
<keyword evidence="5 7" id="KW-1133">Transmembrane helix</keyword>
<dbReference type="InterPro" id="IPR027469">
    <property type="entry name" value="Cation_efflux_TMD_sf"/>
</dbReference>
<dbReference type="RefSeq" id="WP_133228963.1">
    <property type="nucleotide sequence ID" value="NZ_SMRT01000005.1"/>
</dbReference>
<dbReference type="GO" id="GO:0016020">
    <property type="term" value="C:membrane"/>
    <property type="evidence" value="ECO:0007669"/>
    <property type="project" value="UniProtKB-SubCell"/>
</dbReference>